<feature type="region of interest" description="Disordered" evidence="4">
    <location>
        <begin position="1"/>
        <end position="34"/>
    </location>
</feature>
<feature type="region of interest" description="Disordered" evidence="4">
    <location>
        <begin position="140"/>
        <end position="189"/>
    </location>
</feature>
<keyword evidence="1" id="KW-0479">Metal-binding</keyword>
<keyword evidence="1" id="KW-0862">Zinc</keyword>
<evidence type="ECO:0000313" key="7">
    <source>
        <dbReference type="WBParaSite" id="ECPE_0000961801-mRNA-1"/>
    </source>
</evidence>
<dbReference type="PROSITE" id="PS50297">
    <property type="entry name" value="ANK_REP_REGION"/>
    <property type="match status" value="1"/>
</dbReference>
<dbReference type="Proteomes" id="UP000272942">
    <property type="component" value="Unassembled WGS sequence"/>
</dbReference>
<dbReference type="Gene3D" id="1.25.40.20">
    <property type="entry name" value="Ankyrin repeat-containing domain"/>
    <property type="match status" value="1"/>
</dbReference>
<keyword evidence="3" id="KW-0175">Coiled coil</keyword>
<dbReference type="WBParaSite" id="ECPE_0000961801-mRNA-1">
    <property type="protein sequence ID" value="ECPE_0000961801-mRNA-1"/>
    <property type="gene ID" value="ECPE_0000961801"/>
</dbReference>
<dbReference type="InterPro" id="IPR051282">
    <property type="entry name" value="Arf-GAP_GTPase_ANK_PH"/>
</dbReference>
<dbReference type="AlphaFoldDB" id="A0A183ARK3"/>
<feature type="compositionally biased region" description="Low complexity" evidence="4">
    <location>
        <begin position="148"/>
        <end position="167"/>
    </location>
</feature>
<dbReference type="GO" id="GO:0003924">
    <property type="term" value="F:GTPase activity"/>
    <property type="evidence" value="ECO:0007669"/>
    <property type="project" value="TreeGrafter"/>
</dbReference>
<dbReference type="GO" id="GO:0005096">
    <property type="term" value="F:GTPase activator activity"/>
    <property type="evidence" value="ECO:0007669"/>
    <property type="project" value="TreeGrafter"/>
</dbReference>
<organism evidence="7">
    <name type="scientific">Echinostoma caproni</name>
    <dbReference type="NCBI Taxonomy" id="27848"/>
    <lineage>
        <taxon>Eukaryota</taxon>
        <taxon>Metazoa</taxon>
        <taxon>Spiralia</taxon>
        <taxon>Lophotrochozoa</taxon>
        <taxon>Platyhelminthes</taxon>
        <taxon>Trematoda</taxon>
        <taxon>Digenea</taxon>
        <taxon>Plagiorchiida</taxon>
        <taxon>Echinostomata</taxon>
        <taxon>Echinostomatoidea</taxon>
        <taxon>Echinostomatidae</taxon>
        <taxon>Echinostoma</taxon>
    </lineage>
</organism>
<evidence type="ECO:0000256" key="4">
    <source>
        <dbReference type="SAM" id="MobiDB-lite"/>
    </source>
</evidence>
<dbReference type="PROSITE" id="PS50088">
    <property type="entry name" value="ANK_REPEAT"/>
    <property type="match status" value="1"/>
</dbReference>
<reference evidence="7" key="1">
    <citation type="submission" date="2016-06" db="UniProtKB">
        <authorList>
            <consortium name="WormBaseParasite"/>
        </authorList>
    </citation>
    <scope>IDENTIFICATION</scope>
</reference>
<dbReference type="GO" id="GO:0008270">
    <property type="term" value="F:zinc ion binding"/>
    <property type="evidence" value="ECO:0007669"/>
    <property type="project" value="UniProtKB-KW"/>
</dbReference>
<evidence type="ECO:0000256" key="1">
    <source>
        <dbReference type="ARBA" id="ARBA00022771"/>
    </source>
</evidence>
<accession>A0A183ARK3</accession>
<dbReference type="PANTHER" id="PTHR45819">
    <property type="entry name" value="CENTAURIN-GAMMA-1A"/>
    <property type="match status" value="1"/>
</dbReference>
<dbReference type="SUPFAM" id="SSF48403">
    <property type="entry name" value="Ankyrin repeat"/>
    <property type="match status" value="1"/>
</dbReference>
<evidence type="ECO:0000313" key="6">
    <source>
        <dbReference type="Proteomes" id="UP000272942"/>
    </source>
</evidence>
<evidence type="ECO:0000256" key="2">
    <source>
        <dbReference type="PROSITE-ProRule" id="PRU00023"/>
    </source>
</evidence>
<reference evidence="5 6" key="2">
    <citation type="submission" date="2018-11" db="EMBL/GenBank/DDBJ databases">
        <authorList>
            <consortium name="Pathogen Informatics"/>
        </authorList>
    </citation>
    <scope>NUCLEOTIDE SEQUENCE [LARGE SCALE GENOMIC DNA]</scope>
    <source>
        <strain evidence="5 6">Egypt</strain>
    </source>
</reference>
<keyword evidence="1" id="KW-0863">Zinc-finger</keyword>
<evidence type="ECO:0000256" key="3">
    <source>
        <dbReference type="SAM" id="Coils"/>
    </source>
</evidence>
<evidence type="ECO:0000313" key="5">
    <source>
        <dbReference type="EMBL" id="VDP85631.1"/>
    </source>
</evidence>
<dbReference type="InterPro" id="IPR036770">
    <property type="entry name" value="Ankyrin_rpt-contain_sf"/>
</dbReference>
<feature type="repeat" description="ANK" evidence="2">
    <location>
        <begin position="42"/>
        <end position="74"/>
    </location>
</feature>
<sequence>MCLALGGNSAPAHQQQQPNSNPGPGGTDGTMINLNAAYSPDDSRNPLHFAAILGDLASLQLLIWHGADVNATDSYGLTAWSYAHVCHQTPCTRLLQMNGCHTVSPLGVPADWLQLMRMPFPLTSQSNSITGNLTGEISAGPDRLGFHSSDSGSPSCSSSSSSAVASESDADDAAQPDENAIIRHPPQKNYIIRNHSKPKAANLRFSHRHPPLQSLSVSQPYSWKSDTVINQILLKRTAPQEEIQLKPHANKLQNVGSNAFVQITGAIQERTNQLLNEAIRCRALSNHTSKQLSERLKMAQSEASRFTKRVSSLSSKVEERSQVNKRFRAKVKALLAVMEKIQASLDSLSQETTD</sequence>
<keyword evidence="6" id="KW-1185">Reference proteome</keyword>
<name>A0A183ARK3_9TREM</name>
<feature type="coiled-coil region" evidence="3">
    <location>
        <begin position="289"/>
        <end position="351"/>
    </location>
</feature>
<proteinExistence type="predicted"/>
<dbReference type="PANTHER" id="PTHR45819:SF5">
    <property type="entry name" value="CENTAURIN-GAMMA-1A"/>
    <property type="match status" value="1"/>
</dbReference>
<keyword evidence="2" id="KW-0040">ANK repeat</keyword>
<dbReference type="Pfam" id="PF00023">
    <property type="entry name" value="Ank"/>
    <property type="match status" value="1"/>
</dbReference>
<dbReference type="EMBL" id="UZAN01047645">
    <property type="protein sequence ID" value="VDP85631.1"/>
    <property type="molecule type" value="Genomic_DNA"/>
</dbReference>
<dbReference type="OrthoDB" id="341259at2759"/>
<protein>
    <submittedName>
        <fullName evidence="7">ANK_REP_REGION domain-containing protein</fullName>
    </submittedName>
</protein>
<dbReference type="InterPro" id="IPR002110">
    <property type="entry name" value="Ankyrin_rpt"/>
</dbReference>
<gene>
    <name evidence="5" type="ORF">ECPE_LOCUS9588</name>
</gene>